<proteinExistence type="predicted"/>
<evidence type="ECO:0000313" key="2">
    <source>
        <dbReference type="Proteomes" id="UP000192739"/>
    </source>
</evidence>
<gene>
    <name evidence="1" type="ORF">BST27_30500</name>
</gene>
<dbReference type="AlphaFoldDB" id="A0A1T3VRM0"/>
<sequence>MSTRSASILLLGSMIRASTRSRNTVSPLAAESKPKIRYAAHRASHKCVIRVEVIGNGAEPAGAVTSRSSTA</sequence>
<reference evidence="1 2" key="1">
    <citation type="submission" date="2017-02" db="EMBL/GenBank/DDBJ databases">
        <title>The new phylogeny of genus Mycobacterium.</title>
        <authorList>
            <person name="Tortoli E."/>
            <person name="Trovato A."/>
            <person name="Cirillo D.M."/>
        </authorList>
    </citation>
    <scope>NUCLEOTIDE SEQUENCE [LARGE SCALE GENOMIC DNA]</scope>
    <source>
        <strain evidence="1 2">DSM 44049</strain>
    </source>
</reference>
<accession>A0A1T3VRM0</accession>
<dbReference type="EMBL" id="MVHT01000237">
    <property type="protein sequence ID" value="ORA85812.1"/>
    <property type="molecule type" value="Genomic_DNA"/>
</dbReference>
<organism evidence="1 2">
    <name type="scientific">Mycobacterium intermedium</name>
    <dbReference type="NCBI Taxonomy" id="28445"/>
    <lineage>
        <taxon>Bacteria</taxon>
        <taxon>Bacillati</taxon>
        <taxon>Actinomycetota</taxon>
        <taxon>Actinomycetes</taxon>
        <taxon>Mycobacteriales</taxon>
        <taxon>Mycobacteriaceae</taxon>
        <taxon>Mycobacterium</taxon>
        <taxon>Mycobacterium simiae complex</taxon>
    </lineage>
</organism>
<name>A0A1T3VRM0_MYCIE</name>
<keyword evidence="2" id="KW-1185">Reference proteome</keyword>
<protein>
    <submittedName>
        <fullName evidence="1">Uncharacterized protein</fullName>
    </submittedName>
</protein>
<dbReference type="Proteomes" id="UP000192739">
    <property type="component" value="Unassembled WGS sequence"/>
</dbReference>
<evidence type="ECO:0000313" key="1">
    <source>
        <dbReference type="EMBL" id="ORA85812.1"/>
    </source>
</evidence>
<comment type="caution">
    <text evidence="1">The sequence shown here is derived from an EMBL/GenBank/DDBJ whole genome shotgun (WGS) entry which is preliminary data.</text>
</comment>